<feature type="domain" description="Reverse transcriptase Ty1/copia-type" evidence="2">
    <location>
        <begin position="1"/>
        <end position="76"/>
    </location>
</feature>
<dbReference type="InterPro" id="IPR013103">
    <property type="entry name" value="RVT_2"/>
</dbReference>
<sequence length="110" mass="12224">MDDILLTGPDAKVIKKFEELLAQIFQMSKGGDLSFILGVRITTSNGRRVLDQEHFVKAYLEKFDMQNAKPVATPLKAGALEALTMTMAGDKEKDREGGTERYQEDIGSLM</sequence>
<organism evidence="3 4">
    <name type="scientific">Olpidium bornovanus</name>
    <dbReference type="NCBI Taxonomy" id="278681"/>
    <lineage>
        <taxon>Eukaryota</taxon>
        <taxon>Fungi</taxon>
        <taxon>Fungi incertae sedis</taxon>
        <taxon>Olpidiomycota</taxon>
        <taxon>Olpidiomycotina</taxon>
        <taxon>Olpidiomycetes</taxon>
        <taxon>Olpidiales</taxon>
        <taxon>Olpidiaceae</taxon>
        <taxon>Olpidium</taxon>
    </lineage>
</organism>
<dbReference type="EMBL" id="JAEFCI010006544">
    <property type="protein sequence ID" value="KAG5459615.1"/>
    <property type="molecule type" value="Genomic_DNA"/>
</dbReference>
<proteinExistence type="predicted"/>
<dbReference type="Pfam" id="PF07727">
    <property type="entry name" value="RVT_2"/>
    <property type="match status" value="1"/>
</dbReference>
<reference evidence="3 4" key="1">
    <citation type="journal article" name="Sci. Rep.">
        <title>Genome-scale phylogenetic analyses confirm Olpidium as the closest living zoosporic fungus to the non-flagellated, terrestrial fungi.</title>
        <authorList>
            <person name="Chang Y."/>
            <person name="Rochon D."/>
            <person name="Sekimoto S."/>
            <person name="Wang Y."/>
            <person name="Chovatia M."/>
            <person name="Sandor L."/>
            <person name="Salamov A."/>
            <person name="Grigoriev I.V."/>
            <person name="Stajich J.E."/>
            <person name="Spatafora J.W."/>
        </authorList>
    </citation>
    <scope>NUCLEOTIDE SEQUENCE [LARGE SCALE GENOMIC DNA]</scope>
    <source>
        <strain evidence="3">S191</strain>
    </source>
</reference>
<dbReference type="AlphaFoldDB" id="A0A8H7ZUM1"/>
<comment type="caution">
    <text evidence="3">The sequence shown here is derived from an EMBL/GenBank/DDBJ whole genome shotgun (WGS) entry which is preliminary data.</text>
</comment>
<evidence type="ECO:0000256" key="1">
    <source>
        <dbReference type="SAM" id="MobiDB-lite"/>
    </source>
</evidence>
<dbReference type="Proteomes" id="UP000673691">
    <property type="component" value="Unassembled WGS sequence"/>
</dbReference>
<dbReference type="OrthoDB" id="1740642at2759"/>
<gene>
    <name evidence="3" type="ORF">BJ554DRAFT_8437</name>
</gene>
<evidence type="ECO:0000313" key="4">
    <source>
        <dbReference type="Proteomes" id="UP000673691"/>
    </source>
</evidence>
<name>A0A8H7ZUM1_9FUNG</name>
<feature type="compositionally biased region" description="Basic and acidic residues" evidence="1">
    <location>
        <begin position="89"/>
        <end position="104"/>
    </location>
</feature>
<evidence type="ECO:0000313" key="3">
    <source>
        <dbReference type="EMBL" id="KAG5459615.1"/>
    </source>
</evidence>
<protein>
    <recommendedName>
        <fullName evidence="2">Reverse transcriptase Ty1/copia-type domain-containing protein</fullName>
    </recommendedName>
</protein>
<keyword evidence="4" id="KW-1185">Reference proteome</keyword>
<feature type="region of interest" description="Disordered" evidence="1">
    <location>
        <begin position="87"/>
        <end position="110"/>
    </location>
</feature>
<accession>A0A8H7ZUM1</accession>
<evidence type="ECO:0000259" key="2">
    <source>
        <dbReference type="Pfam" id="PF07727"/>
    </source>
</evidence>